<name>A0A5E4LUN5_9ARCH</name>
<proteinExistence type="predicted"/>
<evidence type="ECO:0000313" key="2">
    <source>
        <dbReference type="Proteomes" id="UP000789941"/>
    </source>
</evidence>
<dbReference type="EMBL" id="CABMJJ010000007">
    <property type="protein sequence ID" value="VVC03556.1"/>
    <property type="molecule type" value="Genomic_DNA"/>
</dbReference>
<sequence>MTLHYALTHSAPYIFGAGIRTLHRSCELTKFWKRDFSTPNSLGIPVPPRTRADVRDERREEFRQFKQEVRQFGKDLLSSY</sequence>
<accession>A0A5E4LUN5</accession>
<organism evidence="1 2">
    <name type="scientific">Candidatus Bilamarchaeum dharawalense</name>
    <dbReference type="NCBI Taxonomy" id="2885759"/>
    <lineage>
        <taxon>Archaea</taxon>
        <taxon>Candidatus Micrarchaeota</taxon>
        <taxon>Candidatus Micrarchaeia</taxon>
        <taxon>Candidatus Anstonellales</taxon>
        <taxon>Candidatus Bilamarchaeaceae</taxon>
        <taxon>Candidatus Bilamarchaeum</taxon>
    </lineage>
</organism>
<evidence type="ECO:0000313" key="1">
    <source>
        <dbReference type="EMBL" id="VVC03556.1"/>
    </source>
</evidence>
<dbReference type="Proteomes" id="UP000789941">
    <property type="component" value="Unassembled WGS sequence"/>
</dbReference>
<gene>
    <name evidence="1" type="ORF">LFW2832_00439</name>
</gene>
<reference evidence="1 2" key="1">
    <citation type="submission" date="2019-08" db="EMBL/GenBank/DDBJ databases">
        <authorList>
            <person name="Vazquez-Campos X."/>
        </authorList>
    </citation>
    <scope>NUCLEOTIDE SEQUENCE [LARGE SCALE GENOMIC DNA]</scope>
    <source>
        <strain evidence="1">LFW-283_2</strain>
    </source>
</reference>
<protein>
    <submittedName>
        <fullName evidence="1">Uncharacterized protein</fullName>
    </submittedName>
</protein>
<dbReference type="AlphaFoldDB" id="A0A5E4LUN5"/>
<comment type="caution">
    <text evidence="1">The sequence shown here is derived from an EMBL/GenBank/DDBJ whole genome shotgun (WGS) entry which is preliminary data.</text>
</comment>